<dbReference type="EMBL" id="JAJNEC010000007">
    <property type="protein sequence ID" value="MCD2425616.1"/>
    <property type="molecule type" value="Genomic_DNA"/>
</dbReference>
<reference evidence="1 2" key="1">
    <citation type="submission" date="2021-11" db="EMBL/GenBank/DDBJ databases">
        <title>Genomic of Niabella pedocola.</title>
        <authorList>
            <person name="Wu T."/>
        </authorList>
    </citation>
    <scope>NUCLEOTIDE SEQUENCE [LARGE SCALE GENOMIC DNA]</scope>
    <source>
        <strain evidence="1 2">JCM 31011</strain>
    </source>
</reference>
<proteinExistence type="predicted"/>
<gene>
    <name evidence="1" type="ORF">LQ567_22725</name>
</gene>
<evidence type="ECO:0000313" key="1">
    <source>
        <dbReference type="EMBL" id="MCD2425616.1"/>
    </source>
</evidence>
<dbReference type="RefSeq" id="WP_231008158.1">
    <property type="nucleotide sequence ID" value="NZ_JAJNEC010000007.1"/>
</dbReference>
<sequence>MLIIAGIFEVVFTPSWVKQRKQQGCYVPVVWRVYSEYVIAYENHPGTADWNGLCVWTGIDAVVAA</sequence>
<keyword evidence="2" id="KW-1185">Reference proteome</keyword>
<protein>
    <submittedName>
        <fullName evidence="1">Uncharacterized protein</fullName>
    </submittedName>
</protein>
<comment type="caution">
    <text evidence="1">The sequence shown here is derived from an EMBL/GenBank/DDBJ whole genome shotgun (WGS) entry which is preliminary data.</text>
</comment>
<evidence type="ECO:0000313" key="2">
    <source>
        <dbReference type="Proteomes" id="UP001199816"/>
    </source>
</evidence>
<organism evidence="1 2">
    <name type="scientific">Niabella pedocola</name>
    <dbReference type="NCBI Taxonomy" id="1752077"/>
    <lineage>
        <taxon>Bacteria</taxon>
        <taxon>Pseudomonadati</taxon>
        <taxon>Bacteroidota</taxon>
        <taxon>Chitinophagia</taxon>
        <taxon>Chitinophagales</taxon>
        <taxon>Chitinophagaceae</taxon>
        <taxon>Niabella</taxon>
    </lineage>
</organism>
<accession>A0ABS8Q0A4</accession>
<name>A0ABS8Q0A4_9BACT</name>
<dbReference type="Proteomes" id="UP001199816">
    <property type="component" value="Unassembled WGS sequence"/>
</dbReference>